<reference evidence="1 2" key="1">
    <citation type="journal article" date="2023" name="Sci. Data">
        <title>Genome assembly of the Korean intertidal mud-creeper Batillaria attramentaria.</title>
        <authorList>
            <person name="Patra A.K."/>
            <person name="Ho P.T."/>
            <person name="Jun S."/>
            <person name="Lee S.J."/>
            <person name="Kim Y."/>
            <person name="Won Y.J."/>
        </authorList>
    </citation>
    <scope>NUCLEOTIDE SEQUENCE [LARGE SCALE GENOMIC DNA]</scope>
    <source>
        <strain evidence="1">Wonlab-2016</strain>
    </source>
</reference>
<dbReference type="PANTHER" id="PTHR33361:SF2">
    <property type="entry name" value="DUF885 DOMAIN-CONTAINING PROTEIN"/>
    <property type="match status" value="1"/>
</dbReference>
<evidence type="ECO:0000313" key="2">
    <source>
        <dbReference type="Proteomes" id="UP001519460"/>
    </source>
</evidence>
<comment type="caution">
    <text evidence="1">The sequence shown here is derived from an EMBL/GenBank/DDBJ whole genome shotgun (WGS) entry which is preliminary data.</text>
</comment>
<sequence>MLSIQYSMRVAADLTVVCFVCAFFAPWTVNGDANSDLSALEEEFYRWHEKIAPEFATSVGGRAYNDKLMDMSLSVFQQQYNDVQEFINRTKAIDRSQLSREQQYSYDTFMDTMTTFTSNYIWKDFGPLNPINFMESFFLDLDYTIEVTPFDTKGDFENYIARMEARPTQIDQIIARMDESVRLGTTYHLVSVRQVPEQISQVTSVAPRESTLYKPFNETLDKLAITQNEKDDLRSRAEQGLRGMWTAMNRLSQYISGDYSHHTRGTYGVGGLPSGGNYYRACLKWHLSVDMAPSQVHQTGLKEVDRISQLMHQVMTKQGFNGTVAEYYSFLKAQPRFHKSSAEEILKAYDDLINVRIYPKLPQLFKDIPDSKVRVKALPYDGPYGMYSSGSEDGTRPGTFYANVLRPNDTSTFSMVSLTLHETVPGHHLQSIYQLAAGLPDFVKNIEYDRYYAVPFHFPFYTAYTEGWGLYAEYLGEELGVYQDDNEKMGRYGDEIFRACRLVVDTGLHYFGWSREKAISYLREHTPMPRAEVEIEIDRYITWPGQACAYKIGELKIKELRERAKTALGSSFDVREFHSLLLNHGPVPLGVMETIVNDYISDNGRHHGEGTAGVMIG</sequence>
<name>A0ABD0JSI7_9CAEN</name>
<dbReference type="AlphaFoldDB" id="A0ABD0JSI7"/>
<dbReference type="PANTHER" id="PTHR33361">
    <property type="entry name" value="GLR0591 PROTEIN"/>
    <property type="match status" value="1"/>
</dbReference>
<dbReference type="Pfam" id="PF05960">
    <property type="entry name" value="DUF885"/>
    <property type="match status" value="1"/>
</dbReference>
<evidence type="ECO:0000313" key="1">
    <source>
        <dbReference type="EMBL" id="KAK7477822.1"/>
    </source>
</evidence>
<dbReference type="Proteomes" id="UP001519460">
    <property type="component" value="Unassembled WGS sequence"/>
</dbReference>
<evidence type="ECO:0008006" key="3">
    <source>
        <dbReference type="Google" id="ProtNLM"/>
    </source>
</evidence>
<keyword evidence="2" id="KW-1185">Reference proteome</keyword>
<accession>A0ABD0JSI7</accession>
<proteinExistence type="predicted"/>
<organism evidence="1 2">
    <name type="scientific">Batillaria attramentaria</name>
    <dbReference type="NCBI Taxonomy" id="370345"/>
    <lineage>
        <taxon>Eukaryota</taxon>
        <taxon>Metazoa</taxon>
        <taxon>Spiralia</taxon>
        <taxon>Lophotrochozoa</taxon>
        <taxon>Mollusca</taxon>
        <taxon>Gastropoda</taxon>
        <taxon>Caenogastropoda</taxon>
        <taxon>Sorbeoconcha</taxon>
        <taxon>Cerithioidea</taxon>
        <taxon>Batillariidae</taxon>
        <taxon>Batillaria</taxon>
    </lineage>
</organism>
<protein>
    <recommendedName>
        <fullName evidence="3">DUF885 domain-containing protein</fullName>
    </recommendedName>
</protein>
<dbReference type="InterPro" id="IPR010281">
    <property type="entry name" value="DUF885"/>
</dbReference>
<gene>
    <name evidence="1" type="ORF">BaRGS_00030900</name>
</gene>
<dbReference type="EMBL" id="JACVVK020000340">
    <property type="protein sequence ID" value="KAK7477822.1"/>
    <property type="molecule type" value="Genomic_DNA"/>
</dbReference>